<name>A0A1B4PXJ2_BURCE</name>
<dbReference type="Proteomes" id="UP000094776">
    <property type="component" value="Chromosome 2"/>
</dbReference>
<keyword evidence="1" id="KW-0732">Signal</keyword>
<dbReference type="EMBL" id="CP013444">
    <property type="protein sequence ID" value="AOK18626.1"/>
    <property type="molecule type" value="Genomic_DNA"/>
</dbReference>
<sequence>MKYLPRPRQAIRCSHRSALRPAEATNAAANPARRALGTLFLLAACGVLLPHHARAALTDVCIPVGSPTTQIKFPSRIAVTRKTPIGSVLATQTVTTTIECTNKYYPTGSFAVIFKSPYNEARTNTSRGFETSVSGIALDWTITNYNGQKYAFGSSPLNSPLTSLGVPFPHRPIIPITNTYTLTHTFELIRTGTVTGGTFTFPKITMMSKPESFFGDKYDKDLLSFTFASAEIVSASCDVIKNNIGVVLGRVPQSDFNGPGTAAQVRPFTIDLTCTPGTAVSLTLDDTYKNPGYPGTINLSDATATGIGIQMLDTWANKPFPIGESRAVGVTSNGSMSIGLGARYIQTAPRVTGGKANGVLTFTLEYR</sequence>
<evidence type="ECO:0000259" key="2">
    <source>
        <dbReference type="Pfam" id="PF00419"/>
    </source>
</evidence>
<dbReference type="SUPFAM" id="SSF49401">
    <property type="entry name" value="Bacterial adhesins"/>
    <property type="match status" value="1"/>
</dbReference>
<evidence type="ECO:0000256" key="1">
    <source>
        <dbReference type="ARBA" id="ARBA00022729"/>
    </source>
</evidence>
<evidence type="ECO:0000313" key="4">
    <source>
        <dbReference type="Proteomes" id="UP000094776"/>
    </source>
</evidence>
<accession>A0A1B4PXJ2</accession>
<dbReference type="InterPro" id="IPR000259">
    <property type="entry name" value="Adhesion_dom_fimbrial"/>
</dbReference>
<dbReference type="InterPro" id="IPR050263">
    <property type="entry name" value="Bact_Fimbrial_Adh_Pro"/>
</dbReference>
<dbReference type="PANTHER" id="PTHR33420:SF3">
    <property type="entry name" value="FIMBRIAL SUBUNIT ELFA"/>
    <property type="match status" value="1"/>
</dbReference>
<organism evidence="3 4">
    <name type="scientific">Burkholderia cepacia</name>
    <name type="common">Pseudomonas cepacia</name>
    <dbReference type="NCBI Taxonomy" id="292"/>
    <lineage>
        <taxon>Bacteria</taxon>
        <taxon>Pseudomonadati</taxon>
        <taxon>Pseudomonadota</taxon>
        <taxon>Betaproteobacteria</taxon>
        <taxon>Burkholderiales</taxon>
        <taxon>Burkholderiaceae</taxon>
        <taxon>Burkholderia</taxon>
        <taxon>Burkholderia cepacia complex</taxon>
    </lineage>
</organism>
<dbReference type="InterPro" id="IPR036937">
    <property type="entry name" value="Adhesion_dom_fimbrial_sf"/>
</dbReference>
<dbReference type="Gene3D" id="2.60.40.3310">
    <property type="match status" value="1"/>
</dbReference>
<evidence type="ECO:0000313" key="3">
    <source>
        <dbReference type="EMBL" id="AOK18626.1"/>
    </source>
</evidence>
<dbReference type="Pfam" id="PF00419">
    <property type="entry name" value="Fimbrial"/>
    <property type="match status" value="1"/>
</dbReference>
<gene>
    <name evidence="3" type="ORF">WT26_21630</name>
</gene>
<protein>
    <recommendedName>
        <fullName evidence="2">Fimbrial-type adhesion domain-containing protein</fullName>
    </recommendedName>
</protein>
<dbReference type="GO" id="GO:0043709">
    <property type="term" value="P:cell adhesion involved in single-species biofilm formation"/>
    <property type="evidence" value="ECO:0007669"/>
    <property type="project" value="TreeGrafter"/>
</dbReference>
<dbReference type="Gene3D" id="2.60.40.1090">
    <property type="entry name" value="Fimbrial-type adhesion domain"/>
    <property type="match status" value="1"/>
</dbReference>
<dbReference type="RefSeq" id="WP_060153543.1">
    <property type="nucleotide sequence ID" value="NZ_CP013444.1"/>
</dbReference>
<dbReference type="PANTHER" id="PTHR33420">
    <property type="entry name" value="FIMBRIAL SUBUNIT ELFA-RELATED"/>
    <property type="match status" value="1"/>
</dbReference>
<reference evidence="3 4" key="1">
    <citation type="submission" date="2015-12" db="EMBL/GenBank/DDBJ databases">
        <title>Diversity of Burkholderia near neighbor genomes.</title>
        <authorList>
            <person name="Sahl J."/>
            <person name="Wagner D."/>
            <person name="Keim P."/>
        </authorList>
    </citation>
    <scope>NUCLEOTIDE SEQUENCE [LARGE SCALE GENOMIC DNA]</scope>
    <source>
        <strain evidence="3 4">MSMB1184WGS</strain>
    </source>
</reference>
<proteinExistence type="predicted"/>
<dbReference type="GO" id="GO:0009289">
    <property type="term" value="C:pilus"/>
    <property type="evidence" value="ECO:0007669"/>
    <property type="project" value="InterPro"/>
</dbReference>
<feature type="domain" description="Fimbrial-type adhesion" evidence="2">
    <location>
        <begin position="230"/>
        <end position="366"/>
    </location>
</feature>
<dbReference type="InterPro" id="IPR008966">
    <property type="entry name" value="Adhesion_dom_sf"/>
</dbReference>
<dbReference type="AlphaFoldDB" id="A0A1B4PXJ2"/>